<name>A0ABT2FBU7_9NEIS</name>
<evidence type="ECO:0000313" key="2">
    <source>
        <dbReference type="EMBL" id="MCS4533683.1"/>
    </source>
</evidence>
<feature type="domain" description="GmrSD restriction endonucleases N-terminal" evidence="1">
    <location>
        <begin position="58"/>
        <end position="198"/>
    </location>
</feature>
<evidence type="ECO:0000313" key="3">
    <source>
        <dbReference type="Proteomes" id="UP001166947"/>
    </source>
</evidence>
<dbReference type="EMBL" id="JANUXW010000003">
    <property type="protein sequence ID" value="MCS4533683.1"/>
    <property type="molecule type" value="Genomic_DNA"/>
</dbReference>
<evidence type="ECO:0000259" key="1">
    <source>
        <dbReference type="Pfam" id="PF03235"/>
    </source>
</evidence>
<reference evidence="2" key="1">
    <citation type="submission" date="2022-08" db="EMBL/GenBank/DDBJ databases">
        <authorList>
            <person name="Volokhov D.V."/>
            <person name="Furtak V.A."/>
            <person name="Zagorodnyaya T.A."/>
        </authorList>
    </citation>
    <scope>NUCLEOTIDE SEQUENCE</scope>
    <source>
        <strain evidence="2">CSL10203-ORH2</strain>
    </source>
</reference>
<dbReference type="Proteomes" id="UP001166947">
    <property type="component" value="Unassembled WGS sequence"/>
</dbReference>
<protein>
    <submittedName>
        <fullName evidence="2">DUF262 domain-containing protein</fullName>
    </submittedName>
</protein>
<proteinExistence type="predicted"/>
<comment type="caution">
    <text evidence="2">The sequence shown here is derived from an EMBL/GenBank/DDBJ whole genome shotgun (WGS) entry which is preliminary data.</text>
</comment>
<sequence>MNDQDEKLQMNNQYLDDNEYEDEYEDEDENNELMAYDIAVFYNTYNLSTLMKWWGKKLIVPKFQRSYVWNQKKASEFVDSMLRGLPVPSMFFYDDIEKNRLIVVDGLQRLTSLYRYIVEGSFSGEKKFKLIGNIHPKWKGKTYEDLEAEDKDRLDDALMNITVMRQLTPHNSQSSMYLSFQRINTGGITLKPQEIRMAVSFGDFAIYLDELATDTRFDKWKFLRTDAQRKNDNYSPIQELILKFWAYYFSYPDFSGSSSRGLLDDFFDAQKDFENPVKKESNKTYYSKADFDEAFNAAFDLVNELSEQDLSPYTKPTQTYLESIWVGLTYRRLKLKKNDDISIDKLKEHIKNWKDVIGEDKFSELFQARRASSMKSVRGRIEAGIDYFGGDF</sequence>
<accession>A0ABT2FBU7</accession>
<dbReference type="InterPro" id="IPR004919">
    <property type="entry name" value="GmrSD_N"/>
</dbReference>
<dbReference type="RefSeq" id="WP_259291485.1">
    <property type="nucleotide sequence ID" value="NZ_JANUXW010000003.1"/>
</dbReference>
<dbReference type="Pfam" id="PF03235">
    <property type="entry name" value="GmrSD_N"/>
    <property type="match status" value="1"/>
</dbReference>
<gene>
    <name evidence="2" type="ORF">NXS09_05130</name>
</gene>
<keyword evidence="3" id="KW-1185">Reference proteome</keyword>
<organism evidence="2 3">
    <name type="scientific">Neisseria montereyensis</name>
    <dbReference type="NCBI Taxonomy" id="2973938"/>
    <lineage>
        <taxon>Bacteria</taxon>
        <taxon>Pseudomonadati</taxon>
        <taxon>Pseudomonadota</taxon>
        <taxon>Betaproteobacteria</taxon>
        <taxon>Neisseriales</taxon>
        <taxon>Neisseriaceae</taxon>
        <taxon>Neisseria</taxon>
    </lineage>
</organism>
<dbReference type="PANTHER" id="PTHR39639">
    <property type="entry name" value="CHROMOSOME 16, WHOLE GENOME SHOTGUN SEQUENCE"/>
    <property type="match status" value="1"/>
</dbReference>
<dbReference type="PANTHER" id="PTHR39639:SF1">
    <property type="entry name" value="DUF262 DOMAIN-CONTAINING PROTEIN"/>
    <property type="match status" value="1"/>
</dbReference>
<reference evidence="2" key="2">
    <citation type="journal article" date="2023" name="Curr. Microbiol.">
        <title>Neisseria montereyensis sp. nov., Isolated from Oropharynx of California Sea Lion (Zalophus californianus): Genomic, Phylogenetic, and Phenotypic Study.</title>
        <authorList>
            <person name="Volokhov D.V."/>
            <person name="Zagorodnyaya T.A."/>
            <person name="Furtak V.A."/>
            <person name="Nattanmai G."/>
            <person name="Randall L."/>
            <person name="Jose S."/>
            <person name="Gao Y."/>
            <person name="Gulland F.M."/>
            <person name="Eisenberg T."/>
            <person name="Delmonte P."/>
            <person name="Blom J."/>
            <person name="Mitchell K.K."/>
        </authorList>
    </citation>
    <scope>NUCLEOTIDE SEQUENCE</scope>
    <source>
        <strain evidence="2">CSL10203-ORH2</strain>
    </source>
</reference>